<dbReference type="AlphaFoldDB" id="A0A1H6RLY2"/>
<gene>
    <name evidence="1" type="ORF">SAMN04487834_10105</name>
</gene>
<evidence type="ECO:0000313" key="1">
    <source>
        <dbReference type="EMBL" id="SEI56779.1"/>
    </source>
</evidence>
<name>A0A1H6RLY2_9FIRM</name>
<reference evidence="2" key="1">
    <citation type="submission" date="2016-10" db="EMBL/GenBank/DDBJ databases">
        <authorList>
            <person name="Varghese N."/>
        </authorList>
    </citation>
    <scope>NUCLEOTIDE SEQUENCE [LARGE SCALE GENOMIC DNA]</scope>
    <source>
        <strain evidence="2">DSM 20406</strain>
    </source>
</reference>
<organism evidence="1 2">
    <name type="scientific">Sharpea azabuensis</name>
    <dbReference type="NCBI Taxonomy" id="322505"/>
    <lineage>
        <taxon>Bacteria</taxon>
        <taxon>Bacillati</taxon>
        <taxon>Bacillota</taxon>
        <taxon>Erysipelotrichia</taxon>
        <taxon>Erysipelotrichales</taxon>
        <taxon>Coprobacillaceae</taxon>
        <taxon>Sharpea</taxon>
    </lineage>
</organism>
<accession>A0A1H6RLY2</accession>
<dbReference type="EMBL" id="FNYK01000010">
    <property type="protein sequence ID" value="SEI56779.1"/>
    <property type="molecule type" value="Genomic_DNA"/>
</dbReference>
<evidence type="ECO:0000313" key="2">
    <source>
        <dbReference type="Proteomes" id="UP000183028"/>
    </source>
</evidence>
<keyword evidence="2" id="KW-1185">Reference proteome</keyword>
<proteinExistence type="predicted"/>
<sequence length="67" mass="7760">MLVLGINKILNWCQITSGGRKYTCPTKLIGGQLFFVFKKNGIVWQSMSLNMRRNLFQKAVRFSRAHL</sequence>
<dbReference type="Proteomes" id="UP000183028">
    <property type="component" value="Unassembled WGS sequence"/>
</dbReference>
<protein>
    <submittedName>
        <fullName evidence="1">Uncharacterized protein</fullName>
    </submittedName>
</protein>